<dbReference type="SUPFAM" id="SSF49482">
    <property type="entry name" value="Aromatic compound dioxygenase"/>
    <property type="match status" value="1"/>
</dbReference>
<feature type="compositionally biased region" description="Polar residues" evidence="1">
    <location>
        <begin position="96"/>
        <end position="117"/>
    </location>
</feature>
<dbReference type="GO" id="GO:0005506">
    <property type="term" value="F:iron ion binding"/>
    <property type="evidence" value="ECO:0007669"/>
    <property type="project" value="InterPro"/>
</dbReference>
<gene>
    <name evidence="3" type="ORF">FJZ47_00870</name>
</gene>
<dbReference type="Proteomes" id="UP000712673">
    <property type="component" value="Unassembled WGS sequence"/>
</dbReference>
<name>A0A938B1Z9_UNCTE</name>
<accession>A0A938B1Z9</accession>
<dbReference type="AlphaFoldDB" id="A0A938B1Z9"/>
<feature type="signal peptide" evidence="2">
    <location>
        <begin position="1"/>
        <end position="26"/>
    </location>
</feature>
<dbReference type="PROSITE" id="PS51257">
    <property type="entry name" value="PROKAR_LIPOPROTEIN"/>
    <property type="match status" value="1"/>
</dbReference>
<evidence type="ECO:0000313" key="3">
    <source>
        <dbReference type="EMBL" id="MBM3222345.1"/>
    </source>
</evidence>
<dbReference type="EMBL" id="VGLS01000011">
    <property type="protein sequence ID" value="MBM3222345.1"/>
    <property type="molecule type" value="Genomic_DNA"/>
</dbReference>
<dbReference type="InterPro" id="IPR050770">
    <property type="entry name" value="Intradiol_RC_Dioxygenase"/>
</dbReference>
<evidence type="ECO:0000256" key="1">
    <source>
        <dbReference type="SAM" id="MobiDB-lite"/>
    </source>
</evidence>
<reference evidence="3" key="1">
    <citation type="submission" date="2019-03" db="EMBL/GenBank/DDBJ databases">
        <title>Lake Tanganyika Metagenome-Assembled Genomes (MAGs).</title>
        <authorList>
            <person name="Tran P."/>
        </authorList>
    </citation>
    <scope>NUCLEOTIDE SEQUENCE</scope>
    <source>
        <strain evidence="3">K_DeepCast_65m_m2_066</strain>
    </source>
</reference>
<proteinExistence type="predicted"/>
<evidence type="ECO:0008006" key="5">
    <source>
        <dbReference type="Google" id="ProtNLM"/>
    </source>
</evidence>
<organism evidence="3 4">
    <name type="scientific">Tectimicrobiota bacterium</name>
    <dbReference type="NCBI Taxonomy" id="2528274"/>
    <lineage>
        <taxon>Bacteria</taxon>
        <taxon>Pseudomonadati</taxon>
        <taxon>Nitrospinota/Tectimicrobiota group</taxon>
        <taxon>Candidatus Tectimicrobiota</taxon>
    </lineage>
</organism>
<feature type="region of interest" description="Disordered" evidence="1">
    <location>
        <begin position="93"/>
        <end position="117"/>
    </location>
</feature>
<protein>
    <recommendedName>
        <fullName evidence="5">Intradiol ring-cleavage dioxygenases domain-containing protein</fullName>
    </recommendedName>
</protein>
<feature type="chain" id="PRO_5036837780" description="Intradiol ring-cleavage dioxygenases domain-containing protein" evidence="2">
    <location>
        <begin position="27"/>
        <end position="117"/>
    </location>
</feature>
<dbReference type="Gene3D" id="2.60.130.10">
    <property type="entry name" value="Aromatic compound dioxygenase"/>
    <property type="match status" value="1"/>
</dbReference>
<keyword evidence="2" id="KW-0732">Signal</keyword>
<evidence type="ECO:0000313" key="4">
    <source>
        <dbReference type="Proteomes" id="UP000712673"/>
    </source>
</evidence>
<comment type="caution">
    <text evidence="3">The sequence shown here is derived from an EMBL/GenBank/DDBJ whole genome shotgun (WGS) entry which is preliminary data.</text>
</comment>
<dbReference type="GO" id="GO:0016702">
    <property type="term" value="F:oxidoreductase activity, acting on single donors with incorporation of molecular oxygen, incorporation of two atoms of oxygen"/>
    <property type="evidence" value="ECO:0007669"/>
    <property type="project" value="InterPro"/>
</dbReference>
<feature type="non-terminal residue" evidence="3">
    <location>
        <position position="117"/>
    </location>
</feature>
<evidence type="ECO:0000256" key="2">
    <source>
        <dbReference type="SAM" id="SignalP"/>
    </source>
</evidence>
<dbReference type="InterPro" id="IPR015889">
    <property type="entry name" value="Intradiol_dOase_core"/>
</dbReference>
<dbReference type="PANTHER" id="PTHR33711:SF10">
    <property type="entry name" value="INTRADIOL RING-CLEAVAGE DIOXYGENASES DOMAIN-CONTAINING PROTEIN"/>
    <property type="match status" value="1"/>
</dbReference>
<dbReference type="PANTHER" id="PTHR33711">
    <property type="entry name" value="DIOXYGENASE, PUTATIVE (AFU_ORTHOLOGUE AFUA_2G02910)-RELATED"/>
    <property type="match status" value="1"/>
</dbReference>
<sequence>MQRNGMVWWGLLLVCTLGMSMVSCLAAATTMSCTPTRPDSLGPFYELGAPERDRTGQGLLITGMVRSARDCTPVSQARLEWWSANTRGNYDAAHRATQQASAEGQYQYTTDSPGHYP</sequence>